<dbReference type="GO" id="GO:0003700">
    <property type="term" value="F:DNA-binding transcription factor activity"/>
    <property type="evidence" value="ECO:0007669"/>
    <property type="project" value="InterPro"/>
</dbReference>
<keyword evidence="2" id="KW-0804">Transcription</keyword>
<gene>
    <name evidence="4" type="ORF">SAMN05216466_115176</name>
</gene>
<dbReference type="SUPFAM" id="SSF52317">
    <property type="entry name" value="Class I glutamine amidotransferase-like"/>
    <property type="match status" value="1"/>
</dbReference>
<dbReference type="Proteomes" id="UP000199706">
    <property type="component" value="Unassembled WGS sequence"/>
</dbReference>
<sequence>MITDMTRVIAIPLFPKFQLLDMSGPVTAFDYAGSIVPDAYRIKLVSAQGGAVVSSSGVSVATERPGKEAPDTLLVPGGLGVHAYAASEEGLALVRSLAAQARRTASVCTGAFLLAAAGLLERRRVTTHWRHTARLQAAYPALRVDPDKIFIADGPVWSSAGVSAGIDLALAMIDEDLGLEVSRTIARDMVVYHRRPGGQTQFSALLELEPASDRIRDVLRFAREHLRESLPVERLAEVARLSPRQFARAFLAETGQTPAKAVERLRAEVARPAVEDSKTQLECIAREVGFGDPERMRQAFIRAFGQPPQALRRAAQAQLHAPAQYIDQDAD</sequence>
<organism evidence="4 5">
    <name type="scientific">Paraburkholderia phenazinium</name>
    <dbReference type="NCBI Taxonomy" id="60549"/>
    <lineage>
        <taxon>Bacteria</taxon>
        <taxon>Pseudomonadati</taxon>
        <taxon>Pseudomonadota</taxon>
        <taxon>Betaproteobacteria</taxon>
        <taxon>Burkholderiales</taxon>
        <taxon>Burkholderiaceae</taxon>
        <taxon>Paraburkholderia</taxon>
    </lineage>
</organism>
<dbReference type="InterPro" id="IPR002818">
    <property type="entry name" value="DJ-1/PfpI"/>
</dbReference>
<evidence type="ECO:0000259" key="3">
    <source>
        <dbReference type="PROSITE" id="PS01124"/>
    </source>
</evidence>
<dbReference type="Pfam" id="PF12833">
    <property type="entry name" value="HTH_18"/>
    <property type="match status" value="1"/>
</dbReference>
<dbReference type="Gene3D" id="3.40.50.880">
    <property type="match status" value="1"/>
</dbReference>
<dbReference type="SUPFAM" id="SSF46689">
    <property type="entry name" value="Homeodomain-like"/>
    <property type="match status" value="2"/>
</dbReference>
<dbReference type="EMBL" id="FNCJ01000015">
    <property type="protein sequence ID" value="SDH98731.1"/>
    <property type="molecule type" value="Genomic_DNA"/>
</dbReference>
<accession>A0A1G8GWR4</accession>
<reference evidence="4 5" key="1">
    <citation type="submission" date="2016-10" db="EMBL/GenBank/DDBJ databases">
        <authorList>
            <person name="de Groot N.N."/>
        </authorList>
    </citation>
    <scope>NUCLEOTIDE SEQUENCE [LARGE SCALE GENOMIC DNA]</scope>
    <source>
        <strain evidence="4 5">LMG 2247</strain>
    </source>
</reference>
<keyword evidence="4" id="KW-0238">DNA-binding</keyword>
<keyword evidence="1" id="KW-0805">Transcription regulation</keyword>
<dbReference type="AlphaFoldDB" id="A0A1G8GWR4"/>
<feature type="domain" description="HTH araC/xylS-type" evidence="3">
    <location>
        <begin position="216"/>
        <end position="314"/>
    </location>
</feature>
<protein>
    <submittedName>
        <fullName evidence="4">Transcriptional regulator GlxA family, contains an amidase domain and an AraC-type DNA-binding HTH domain</fullName>
    </submittedName>
</protein>
<proteinExistence type="predicted"/>
<dbReference type="PANTHER" id="PTHR43130:SF3">
    <property type="entry name" value="HTH-TYPE TRANSCRIPTIONAL REGULATOR RV1931C"/>
    <property type="match status" value="1"/>
</dbReference>
<evidence type="ECO:0000313" key="4">
    <source>
        <dbReference type="EMBL" id="SDH98731.1"/>
    </source>
</evidence>
<dbReference type="Pfam" id="PF01965">
    <property type="entry name" value="DJ-1_PfpI"/>
    <property type="match status" value="1"/>
</dbReference>
<dbReference type="InterPro" id="IPR018060">
    <property type="entry name" value="HTH_AraC"/>
</dbReference>
<evidence type="ECO:0000256" key="2">
    <source>
        <dbReference type="ARBA" id="ARBA00023163"/>
    </source>
</evidence>
<dbReference type="PROSITE" id="PS01124">
    <property type="entry name" value="HTH_ARAC_FAMILY_2"/>
    <property type="match status" value="1"/>
</dbReference>
<dbReference type="PANTHER" id="PTHR43130">
    <property type="entry name" value="ARAC-FAMILY TRANSCRIPTIONAL REGULATOR"/>
    <property type="match status" value="1"/>
</dbReference>
<dbReference type="Gene3D" id="1.10.10.60">
    <property type="entry name" value="Homeodomain-like"/>
    <property type="match status" value="1"/>
</dbReference>
<name>A0A1G8GWR4_9BURK</name>
<dbReference type="InterPro" id="IPR029062">
    <property type="entry name" value="Class_I_gatase-like"/>
</dbReference>
<dbReference type="GO" id="GO:0043565">
    <property type="term" value="F:sequence-specific DNA binding"/>
    <property type="evidence" value="ECO:0007669"/>
    <property type="project" value="InterPro"/>
</dbReference>
<dbReference type="InterPro" id="IPR009057">
    <property type="entry name" value="Homeodomain-like_sf"/>
</dbReference>
<dbReference type="InterPro" id="IPR052158">
    <property type="entry name" value="INH-QAR"/>
</dbReference>
<evidence type="ECO:0000256" key="1">
    <source>
        <dbReference type="ARBA" id="ARBA00023015"/>
    </source>
</evidence>
<dbReference type="SMART" id="SM00342">
    <property type="entry name" value="HTH_ARAC"/>
    <property type="match status" value="1"/>
</dbReference>
<evidence type="ECO:0000313" key="5">
    <source>
        <dbReference type="Proteomes" id="UP000199706"/>
    </source>
</evidence>